<dbReference type="GO" id="GO:0017118">
    <property type="term" value="F:lipoyltransferase activity"/>
    <property type="evidence" value="ECO:0007669"/>
    <property type="project" value="TreeGrafter"/>
</dbReference>
<dbReference type="SUPFAM" id="SSF55681">
    <property type="entry name" value="Class II aaRS and biotin synthetases"/>
    <property type="match status" value="1"/>
</dbReference>
<evidence type="ECO:0000256" key="6">
    <source>
        <dbReference type="ARBA" id="ARBA00022840"/>
    </source>
</evidence>
<keyword evidence="6" id="KW-0067">ATP-binding</keyword>
<protein>
    <recommendedName>
        <fullName evidence="3">lipoate--protein ligase</fullName>
        <ecNumber evidence="3">6.3.1.20</ecNumber>
    </recommendedName>
</protein>
<gene>
    <name evidence="9" type="ORF">NW74_07190</name>
</gene>
<dbReference type="OrthoDB" id="9788148at2"/>
<keyword evidence="4 9" id="KW-0436">Ligase</keyword>
<proteinExistence type="predicted"/>
<dbReference type="Proteomes" id="UP000031386">
    <property type="component" value="Chromosome"/>
</dbReference>
<dbReference type="EC" id="6.3.1.20" evidence="3"/>
<name>A0A0B4S2U1_9FIRM</name>
<dbReference type="InterPro" id="IPR004562">
    <property type="entry name" value="LipoylTrfase_LipoateP_Ligase"/>
</dbReference>
<reference evidence="9 10" key="1">
    <citation type="submission" date="2014-10" db="EMBL/GenBank/DDBJ databases">
        <title>Complete genome sequence of Parvimonas micra KCOM 1535 (= ChDC B708).</title>
        <authorList>
            <person name="Kook J.-K."/>
            <person name="Park S.-N."/>
            <person name="Lim Y.K."/>
            <person name="Roh H."/>
        </authorList>
    </citation>
    <scope>NUCLEOTIDE SEQUENCE [LARGE SCALE GENOMIC DNA]</scope>
    <source>
        <strain evidence="10">KCOM 1535 / ChDC B708</strain>
    </source>
</reference>
<dbReference type="InterPro" id="IPR004143">
    <property type="entry name" value="BPL_LPL_catalytic"/>
</dbReference>
<dbReference type="GO" id="GO:0016979">
    <property type="term" value="F:lipoate-protein ligase activity"/>
    <property type="evidence" value="ECO:0007669"/>
    <property type="project" value="UniProtKB-EC"/>
</dbReference>
<evidence type="ECO:0000259" key="8">
    <source>
        <dbReference type="PROSITE" id="PS51733"/>
    </source>
</evidence>
<keyword evidence="5" id="KW-0547">Nucleotide-binding</keyword>
<dbReference type="EMBL" id="CP009761">
    <property type="protein sequence ID" value="AIZ37123.1"/>
    <property type="molecule type" value="Genomic_DNA"/>
</dbReference>
<dbReference type="CDD" id="cd16443">
    <property type="entry name" value="LplA"/>
    <property type="match status" value="1"/>
</dbReference>
<dbReference type="Gene3D" id="3.30.390.50">
    <property type="entry name" value="CO dehydrogenase flavoprotein, C-terminal domain"/>
    <property type="match status" value="1"/>
</dbReference>
<evidence type="ECO:0000256" key="3">
    <source>
        <dbReference type="ARBA" id="ARBA00012367"/>
    </source>
</evidence>
<dbReference type="STRING" id="33033.NW74_07190"/>
<dbReference type="PROSITE" id="PS51733">
    <property type="entry name" value="BPL_LPL_CATALYTIC"/>
    <property type="match status" value="1"/>
</dbReference>
<evidence type="ECO:0000313" key="9">
    <source>
        <dbReference type="EMBL" id="AIZ37123.1"/>
    </source>
</evidence>
<evidence type="ECO:0000256" key="5">
    <source>
        <dbReference type="ARBA" id="ARBA00022741"/>
    </source>
</evidence>
<dbReference type="Gene3D" id="3.30.930.10">
    <property type="entry name" value="Bira Bifunctional Protein, Domain 2"/>
    <property type="match status" value="1"/>
</dbReference>
<evidence type="ECO:0000256" key="2">
    <source>
        <dbReference type="ARBA" id="ARBA00005124"/>
    </source>
</evidence>
<feature type="domain" description="BPL/LPL catalytic" evidence="8">
    <location>
        <begin position="24"/>
        <end position="210"/>
    </location>
</feature>
<comment type="pathway">
    <text evidence="2">Protein modification; protein lipoylation via exogenous pathway; protein N(6)-(lipoyl)lysine from lipoate: step 1/2.</text>
</comment>
<dbReference type="PANTHER" id="PTHR12561:SF3">
    <property type="entry name" value="LIPOYLTRANSFERASE 1, MITOCHONDRIAL"/>
    <property type="match status" value="1"/>
</dbReference>
<dbReference type="Pfam" id="PF10437">
    <property type="entry name" value="Lip_prot_lig_C"/>
    <property type="match status" value="1"/>
</dbReference>
<dbReference type="RefSeq" id="WP_029950681.1">
    <property type="nucleotide sequence ID" value="NZ_CP009761.1"/>
</dbReference>
<evidence type="ECO:0000256" key="7">
    <source>
        <dbReference type="ARBA" id="ARBA00048037"/>
    </source>
</evidence>
<dbReference type="GO" id="GO:0005524">
    <property type="term" value="F:ATP binding"/>
    <property type="evidence" value="ECO:0007669"/>
    <property type="project" value="UniProtKB-KW"/>
</dbReference>
<comment type="pathway">
    <text evidence="1">Protein modification; protein lipoylation via exogenous pathway; protein N(6)-(lipoyl)lysine from lipoate: step 2/2.</text>
</comment>
<dbReference type="NCBIfam" id="TIGR00545">
    <property type="entry name" value="lipoyltrans"/>
    <property type="match status" value="1"/>
</dbReference>
<evidence type="ECO:0000256" key="4">
    <source>
        <dbReference type="ARBA" id="ARBA00022598"/>
    </source>
</evidence>
<dbReference type="PANTHER" id="PTHR12561">
    <property type="entry name" value="LIPOATE-PROTEIN LIGASE"/>
    <property type="match status" value="1"/>
</dbReference>
<comment type="catalytic activity">
    <reaction evidence="7">
        <text>L-lysyl-[lipoyl-carrier protein] + (R)-lipoate + ATP = N(6)-[(R)-lipoyl]-L-lysyl-[lipoyl-carrier protein] + AMP + diphosphate + H(+)</text>
        <dbReference type="Rhea" id="RHEA:49288"/>
        <dbReference type="Rhea" id="RHEA-COMP:10500"/>
        <dbReference type="Rhea" id="RHEA-COMP:10502"/>
        <dbReference type="ChEBI" id="CHEBI:15378"/>
        <dbReference type="ChEBI" id="CHEBI:29969"/>
        <dbReference type="ChEBI" id="CHEBI:30616"/>
        <dbReference type="ChEBI" id="CHEBI:33019"/>
        <dbReference type="ChEBI" id="CHEBI:83088"/>
        <dbReference type="ChEBI" id="CHEBI:83099"/>
        <dbReference type="ChEBI" id="CHEBI:456215"/>
        <dbReference type="EC" id="6.3.1.20"/>
    </reaction>
</comment>
<keyword evidence="10" id="KW-1185">Reference proteome</keyword>
<dbReference type="GO" id="GO:0009249">
    <property type="term" value="P:protein lipoylation"/>
    <property type="evidence" value="ECO:0007669"/>
    <property type="project" value="InterPro"/>
</dbReference>
<dbReference type="KEGG" id="pmic:NW74_07190"/>
<dbReference type="GO" id="GO:0005737">
    <property type="term" value="C:cytoplasm"/>
    <property type="evidence" value="ECO:0007669"/>
    <property type="project" value="TreeGrafter"/>
</dbReference>
<organism evidence="9 10">
    <name type="scientific">Parvimonas micra</name>
    <dbReference type="NCBI Taxonomy" id="33033"/>
    <lineage>
        <taxon>Bacteria</taxon>
        <taxon>Bacillati</taxon>
        <taxon>Bacillota</taxon>
        <taxon>Tissierellia</taxon>
        <taxon>Tissierellales</taxon>
        <taxon>Peptoniphilaceae</taxon>
        <taxon>Parvimonas</taxon>
    </lineage>
</organism>
<sequence>MIFVENKNFDPALNHAIELYLMENYDEDIFMLWRNRPCILIGRYQNIDLEVNLNFTNANNMDVIRRLSGGGAIYCDTENMQYSFITKKTGDDVDSSFKKFAKPVVNFLKSLGLNAEFTGRNDIQIDGAKVSGNAQYQNKEKILHHGTFLFKANLYNLTNSLKSRDIKFKGKAVQSVRSRVGFIGDMIDMDVETFMDKAIEYIKNEYKITGTTFLTEEEMKKIYEIRDSLFATKNWNYGNGSLKKNRKAEKYSCGVVEIGIDIENETIKDISIEGDFFSELGIDKLCGILKGVQCSKEAIEEALKDIEIDRYIKSMDKKVFIDDITKLF</sequence>
<evidence type="ECO:0000256" key="1">
    <source>
        <dbReference type="ARBA" id="ARBA00005085"/>
    </source>
</evidence>
<evidence type="ECO:0000313" key="10">
    <source>
        <dbReference type="Proteomes" id="UP000031386"/>
    </source>
</evidence>
<dbReference type="SUPFAM" id="SSF82649">
    <property type="entry name" value="SufE/NifU"/>
    <property type="match status" value="1"/>
</dbReference>
<dbReference type="InterPro" id="IPR019491">
    <property type="entry name" value="Lipoate_protein_ligase_C"/>
</dbReference>
<accession>A0A0B4S2U1</accession>
<dbReference type="InterPro" id="IPR045864">
    <property type="entry name" value="aa-tRNA-synth_II/BPL/LPL"/>
</dbReference>
<dbReference type="AlphaFoldDB" id="A0A0B4S2U1"/>
<dbReference type="Pfam" id="PF21948">
    <property type="entry name" value="LplA-B_cat"/>
    <property type="match status" value="1"/>
</dbReference>
<dbReference type="UniPathway" id="UPA00537">
    <property type="reaction ID" value="UER00594"/>
</dbReference>